<name>A0A9R1P931_TRITD</name>
<dbReference type="AlphaFoldDB" id="A0A9R1P931"/>
<accession>A0A9R1P931</accession>
<protein>
    <submittedName>
        <fullName evidence="1">Uncharacterized protein</fullName>
    </submittedName>
</protein>
<proteinExistence type="predicted"/>
<evidence type="ECO:0000313" key="2">
    <source>
        <dbReference type="Proteomes" id="UP000324705"/>
    </source>
</evidence>
<keyword evidence="2" id="KW-1185">Reference proteome</keyword>
<dbReference type="EMBL" id="LT934113">
    <property type="protein sequence ID" value="VAH39097.1"/>
    <property type="molecule type" value="Genomic_DNA"/>
</dbReference>
<sequence>MNLKRAFEGGLPTCPMFSNLTSLVLGDWVMTADFYPLHSILQRSDKLKELTLKLKMEECSICKALPSTRRAPLSGSDSHPCIERIKIYCRKDHARVGELVQALVPTACNAKISIEQP</sequence>
<dbReference type="Proteomes" id="UP000324705">
    <property type="component" value="Chromosome 2A"/>
</dbReference>
<gene>
    <name evidence="1" type="ORF">TRITD_2Av1G289170</name>
</gene>
<dbReference type="PANTHER" id="PTHR34223">
    <property type="entry name" value="OS11G0201299 PROTEIN"/>
    <property type="match status" value="1"/>
</dbReference>
<reference evidence="1 2" key="1">
    <citation type="submission" date="2017-09" db="EMBL/GenBank/DDBJ databases">
        <authorList>
            <consortium name="International Durum Wheat Genome Sequencing Consortium (IDWGSC)"/>
            <person name="Milanesi L."/>
        </authorList>
    </citation>
    <scope>NUCLEOTIDE SEQUENCE [LARGE SCALE GENOMIC DNA]</scope>
    <source>
        <strain evidence="2">cv. Svevo</strain>
    </source>
</reference>
<dbReference type="Gramene" id="TRITD2Av1G289170.2">
    <property type="protein sequence ID" value="TRITD2Av1G289170.2"/>
    <property type="gene ID" value="TRITD2Av1G289170"/>
</dbReference>
<evidence type="ECO:0000313" key="1">
    <source>
        <dbReference type="EMBL" id="VAH39097.1"/>
    </source>
</evidence>
<dbReference type="PANTHER" id="PTHR34223:SF28">
    <property type="entry name" value="OS09G0548034 PROTEIN"/>
    <property type="match status" value="1"/>
</dbReference>
<dbReference type="InterPro" id="IPR053197">
    <property type="entry name" value="F-box_SCFL_complex_component"/>
</dbReference>
<organism evidence="1 2">
    <name type="scientific">Triticum turgidum subsp. durum</name>
    <name type="common">Durum wheat</name>
    <name type="synonym">Triticum durum</name>
    <dbReference type="NCBI Taxonomy" id="4567"/>
    <lineage>
        <taxon>Eukaryota</taxon>
        <taxon>Viridiplantae</taxon>
        <taxon>Streptophyta</taxon>
        <taxon>Embryophyta</taxon>
        <taxon>Tracheophyta</taxon>
        <taxon>Spermatophyta</taxon>
        <taxon>Magnoliopsida</taxon>
        <taxon>Liliopsida</taxon>
        <taxon>Poales</taxon>
        <taxon>Poaceae</taxon>
        <taxon>BOP clade</taxon>
        <taxon>Pooideae</taxon>
        <taxon>Triticodae</taxon>
        <taxon>Triticeae</taxon>
        <taxon>Triticinae</taxon>
        <taxon>Triticum</taxon>
    </lineage>
</organism>